<dbReference type="RefSeq" id="WP_255028290.1">
    <property type="nucleotide sequence ID" value="NZ_JANDHW010000016.1"/>
</dbReference>
<keyword evidence="3" id="KW-1185">Reference proteome</keyword>
<feature type="signal peptide" evidence="1">
    <location>
        <begin position="1"/>
        <end position="20"/>
    </location>
</feature>
<dbReference type="EMBL" id="JANDHW010000016">
    <property type="protein sequence ID" value="MCP9612910.1"/>
    <property type="molecule type" value="Genomic_DNA"/>
</dbReference>
<gene>
    <name evidence="2" type="ORF">NMU02_12490</name>
</gene>
<keyword evidence="1" id="KW-0732">Signal</keyword>
<name>A0ABT1MJX5_9BACT</name>
<accession>A0ABT1MJX5</accession>
<proteinExistence type="predicted"/>
<evidence type="ECO:0000313" key="3">
    <source>
        <dbReference type="Proteomes" id="UP001205603"/>
    </source>
</evidence>
<dbReference type="Proteomes" id="UP001205603">
    <property type="component" value="Unassembled WGS sequence"/>
</dbReference>
<protein>
    <submittedName>
        <fullName evidence="2">Uncharacterized protein</fullName>
    </submittedName>
</protein>
<evidence type="ECO:0000256" key="1">
    <source>
        <dbReference type="SAM" id="SignalP"/>
    </source>
</evidence>
<comment type="caution">
    <text evidence="2">The sequence shown here is derived from an EMBL/GenBank/DDBJ whole genome shotgun (WGS) entry which is preliminary data.</text>
</comment>
<organism evidence="2 3">
    <name type="scientific">Coprobacter tertius</name>
    <dbReference type="NCBI Taxonomy" id="2944915"/>
    <lineage>
        <taxon>Bacteria</taxon>
        <taxon>Pseudomonadati</taxon>
        <taxon>Bacteroidota</taxon>
        <taxon>Bacteroidia</taxon>
        <taxon>Bacteroidales</taxon>
        <taxon>Barnesiellaceae</taxon>
        <taxon>Coprobacter</taxon>
    </lineage>
</organism>
<sequence>MKKTLLLNFFVLCFASLVGAQEKSGGLTNELNRMINDGIKYKLLEYESWGYNTSLRNYYLLEDGLLQNFELSEFNKSRNVTILERRKFLQKIEEGTAFRLVGTELKGDTLSFRLVIGGVSKKRRWRYLHFETNGVLKLCYKYSCEEKKWNLVRGNNTHFEIDIEELKRYIDR</sequence>
<feature type="chain" id="PRO_5046784851" evidence="1">
    <location>
        <begin position="21"/>
        <end position="172"/>
    </location>
</feature>
<evidence type="ECO:0000313" key="2">
    <source>
        <dbReference type="EMBL" id="MCP9612910.1"/>
    </source>
</evidence>
<reference evidence="2 3" key="1">
    <citation type="submission" date="2022-07" db="EMBL/GenBank/DDBJ databases">
        <title>Fecal culturing of patients with breast cancer.</title>
        <authorList>
            <person name="Teng N.M.Y."/>
            <person name="Kiu R."/>
            <person name="Evans R."/>
            <person name="Baker D.J."/>
            <person name="Zenner C."/>
            <person name="Robinson S.D."/>
            <person name="Hall L.J."/>
        </authorList>
    </citation>
    <scope>NUCLEOTIDE SEQUENCE [LARGE SCALE GENOMIC DNA]</scope>
    <source>
        <strain evidence="2 3">LH1063</strain>
    </source>
</reference>